<comment type="subcellular location">
    <subcellularLocation>
        <location evidence="1">Endoplasmic reticulum membrane</location>
        <topology evidence="1">Single-pass membrane protein</topology>
    </subcellularLocation>
</comment>
<name>A0A183BVM0_GLOPA</name>
<dbReference type="GO" id="GO:0015031">
    <property type="term" value="P:protein transport"/>
    <property type="evidence" value="ECO:0007669"/>
    <property type="project" value="UniProtKB-KW"/>
</dbReference>
<organism evidence="12 13">
    <name type="scientific">Globodera pallida</name>
    <name type="common">Potato cyst nematode worm</name>
    <name type="synonym">Heterodera pallida</name>
    <dbReference type="NCBI Taxonomy" id="36090"/>
    <lineage>
        <taxon>Eukaryota</taxon>
        <taxon>Metazoa</taxon>
        <taxon>Ecdysozoa</taxon>
        <taxon>Nematoda</taxon>
        <taxon>Chromadorea</taxon>
        <taxon>Rhabditida</taxon>
        <taxon>Tylenchina</taxon>
        <taxon>Tylenchomorpha</taxon>
        <taxon>Tylenchoidea</taxon>
        <taxon>Heteroderidae</taxon>
        <taxon>Heteroderinae</taxon>
        <taxon>Globodera</taxon>
    </lineage>
</organism>
<keyword evidence="12" id="KW-1185">Reference proteome</keyword>
<evidence type="ECO:0000256" key="11">
    <source>
        <dbReference type="SAM" id="MobiDB-lite"/>
    </source>
</evidence>
<evidence type="ECO:0000256" key="2">
    <source>
        <dbReference type="ARBA" id="ARBA00022448"/>
    </source>
</evidence>
<dbReference type="Proteomes" id="UP000050741">
    <property type="component" value="Unassembled WGS sequence"/>
</dbReference>
<evidence type="ECO:0000313" key="13">
    <source>
        <dbReference type="WBParaSite" id="GPLIN_000465800"/>
    </source>
</evidence>
<dbReference type="GO" id="GO:0005085">
    <property type="term" value="F:guanyl-nucleotide exchange factor activity"/>
    <property type="evidence" value="ECO:0007669"/>
    <property type="project" value="InterPro"/>
</dbReference>
<accession>A0A183BVM0</accession>
<keyword evidence="6" id="KW-0256">Endoplasmic reticulum</keyword>
<dbReference type="InterPro" id="IPR045260">
    <property type="entry name" value="Sec12-like"/>
</dbReference>
<evidence type="ECO:0000256" key="7">
    <source>
        <dbReference type="ARBA" id="ARBA00022892"/>
    </source>
</evidence>
<evidence type="ECO:0000313" key="12">
    <source>
        <dbReference type="Proteomes" id="UP000050741"/>
    </source>
</evidence>
<dbReference type="InterPro" id="IPR015943">
    <property type="entry name" value="WD40/YVTN_repeat-like_dom_sf"/>
</dbReference>
<evidence type="ECO:0000256" key="3">
    <source>
        <dbReference type="ARBA" id="ARBA00022574"/>
    </source>
</evidence>
<proteinExistence type="predicted"/>
<dbReference type="GO" id="GO:0005789">
    <property type="term" value="C:endoplasmic reticulum membrane"/>
    <property type="evidence" value="ECO:0007669"/>
    <property type="project" value="UniProtKB-SubCell"/>
</dbReference>
<dbReference type="AlphaFoldDB" id="A0A183BVM0"/>
<evidence type="ECO:0000256" key="6">
    <source>
        <dbReference type="ARBA" id="ARBA00022824"/>
    </source>
</evidence>
<evidence type="ECO:0000256" key="4">
    <source>
        <dbReference type="ARBA" id="ARBA00022692"/>
    </source>
</evidence>
<keyword evidence="2" id="KW-0813">Transport</keyword>
<dbReference type="GO" id="GO:0003400">
    <property type="term" value="P:regulation of COPII vesicle coating"/>
    <property type="evidence" value="ECO:0007669"/>
    <property type="project" value="TreeGrafter"/>
</dbReference>
<evidence type="ECO:0000256" key="10">
    <source>
        <dbReference type="ARBA" id="ARBA00023136"/>
    </source>
</evidence>
<sequence length="713" mass="79670">MNPEKLMRNKVERLQKKKQQYVNCEVFVEMGKDIALRHMLRRSDALIIKDGDVVLVSAIPKVNSSRVILQVMTSTFLTTTIQFNLGFLRRGCQCPVSQQQRRFVLSSVSGVDWLPDSAIMGPRSNRNAAICSIPSYCLRGIGCRHILVGGGGGSAKTGVPNQMQLFLLGYDSCFDFKSGRCESSKQIVAHLSDVVDTGQFASMNMDCIALTNEPYNGQFLVVAGQDEFCALYETKHFALSETENLLDSEQHLNSPPSLSFQFQELLRIETDKHPGDDSYQKCVRLFRVGSDHCAPLKMATAGTDGYVRVWSIANVLKNVMIRKKFDRSAFDGNQSEGAPILRDVTPELEICSGSAAVDDIDVSLYGDILATVLPDQTVLWDLSDFGKRITDLPMSEKEKALSNKFKVRSLRFTPLDKSGTDLIFVTAHNQRIRSSKEVSFLCLWMFDRQKGNCHIIRTKMACKESVSCLEVSECGYFTLIGTMGGSVAFFDTQSFSSLLFLRETHSSFVTALSFLPQRSCDVKDLGRIGDMAMIMPNLPAGRCFLPGICANYRCSVVQTQHWKRMLRRLDINVANNTPAASGRTPKSFGGTTAGPLKCLGRKPQNDNSEKMSEEKRKEPPVGGQKAEEGQNKAKGPRSADEWMKVMCDRDADMRFTYLPLKDKYEGTFVREMQLKKFIALEDDWPISDRMGGEHFDIIGDLENENVSDMISMS</sequence>
<keyword evidence="5" id="KW-0677">Repeat</keyword>
<keyword evidence="3" id="KW-0853">WD repeat</keyword>
<reference evidence="13" key="3">
    <citation type="submission" date="2016-06" db="UniProtKB">
        <authorList>
            <consortium name="WormBaseParasite"/>
        </authorList>
    </citation>
    <scope>IDENTIFICATION</scope>
</reference>
<keyword evidence="10" id="KW-0472">Membrane</keyword>
<evidence type="ECO:0000256" key="8">
    <source>
        <dbReference type="ARBA" id="ARBA00022927"/>
    </source>
</evidence>
<keyword evidence="4" id="KW-0812">Transmembrane</keyword>
<dbReference type="InterPro" id="IPR036322">
    <property type="entry name" value="WD40_repeat_dom_sf"/>
</dbReference>
<dbReference type="PANTHER" id="PTHR23284">
    <property type="entry name" value="PROLACTIN REGULATORY ELEMENT BINDING PROTEIN"/>
    <property type="match status" value="1"/>
</dbReference>
<evidence type="ECO:0000256" key="9">
    <source>
        <dbReference type="ARBA" id="ARBA00022989"/>
    </source>
</evidence>
<protein>
    <submittedName>
        <fullName evidence="13">WD_REPEATS_REGION domain-containing protein</fullName>
    </submittedName>
</protein>
<reference evidence="12" key="1">
    <citation type="submission" date="2013-12" db="EMBL/GenBank/DDBJ databases">
        <authorList>
            <person name="Aslett M."/>
        </authorList>
    </citation>
    <scope>NUCLEOTIDE SEQUENCE [LARGE SCALE GENOMIC DNA]</scope>
    <source>
        <strain evidence="12">Lindley</strain>
    </source>
</reference>
<dbReference type="WBParaSite" id="GPLIN_000465800">
    <property type="protein sequence ID" value="GPLIN_000465800"/>
    <property type="gene ID" value="GPLIN_000465800"/>
</dbReference>
<dbReference type="Gene3D" id="2.130.10.10">
    <property type="entry name" value="YVTN repeat-like/Quinoprotein amine dehydrogenase"/>
    <property type="match status" value="1"/>
</dbReference>
<evidence type="ECO:0000256" key="1">
    <source>
        <dbReference type="ARBA" id="ARBA00004389"/>
    </source>
</evidence>
<dbReference type="GO" id="GO:0006888">
    <property type="term" value="P:endoplasmic reticulum to Golgi vesicle-mediated transport"/>
    <property type="evidence" value="ECO:0007669"/>
    <property type="project" value="TreeGrafter"/>
</dbReference>
<dbReference type="SUPFAM" id="SSF50978">
    <property type="entry name" value="WD40 repeat-like"/>
    <property type="match status" value="1"/>
</dbReference>
<reference evidence="12" key="2">
    <citation type="submission" date="2014-05" db="EMBL/GenBank/DDBJ databases">
        <title>The genome and life-stage specific transcriptomes of Globodera pallida elucidate key aspects of plant parasitism by a cyst nematode.</title>
        <authorList>
            <person name="Cotton J.A."/>
            <person name="Lilley C.J."/>
            <person name="Jones L.M."/>
            <person name="Kikuchi T."/>
            <person name="Reid A.J."/>
            <person name="Thorpe P."/>
            <person name="Tsai I.J."/>
            <person name="Beasley H."/>
            <person name="Blok V."/>
            <person name="Cock P.J.A."/>
            <person name="Van den Akker S.E."/>
            <person name="Holroyd N."/>
            <person name="Hunt M."/>
            <person name="Mantelin S."/>
            <person name="Naghra H."/>
            <person name="Pain A."/>
            <person name="Palomares-Rius J.E."/>
            <person name="Zarowiecki M."/>
            <person name="Berriman M."/>
            <person name="Jones J.T."/>
            <person name="Urwin P.E."/>
        </authorList>
    </citation>
    <scope>NUCLEOTIDE SEQUENCE [LARGE SCALE GENOMIC DNA]</scope>
    <source>
        <strain evidence="12">Lindley</strain>
    </source>
</reference>
<keyword evidence="9" id="KW-1133">Transmembrane helix</keyword>
<evidence type="ECO:0000256" key="5">
    <source>
        <dbReference type="ARBA" id="ARBA00022737"/>
    </source>
</evidence>
<keyword evidence="8" id="KW-0653">Protein transport</keyword>
<feature type="compositionally biased region" description="Basic and acidic residues" evidence="11">
    <location>
        <begin position="603"/>
        <end position="639"/>
    </location>
</feature>
<feature type="region of interest" description="Disordered" evidence="11">
    <location>
        <begin position="576"/>
        <end position="639"/>
    </location>
</feature>
<dbReference type="PANTHER" id="PTHR23284:SF0">
    <property type="entry name" value="PROLACTIN REGULATORY ELEMENT-BINDING PROTEIN"/>
    <property type="match status" value="1"/>
</dbReference>
<keyword evidence="7" id="KW-0931">ER-Golgi transport</keyword>